<reference evidence="3 4" key="1">
    <citation type="submission" date="2020-08" db="EMBL/GenBank/DDBJ databases">
        <title>Amycolatopsis sp. nov. DR6-1 isolated from Dendrobium heterocarpum.</title>
        <authorList>
            <person name="Tedsree N."/>
            <person name="Kuncharoen N."/>
            <person name="Likhitwitayawuid K."/>
            <person name="Tanasupawat S."/>
        </authorList>
    </citation>
    <scope>NUCLEOTIDE SEQUENCE [LARGE SCALE GENOMIC DNA]</scope>
    <source>
        <strain evidence="3 4">DR6-1</strain>
    </source>
</reference>
<dbReference type="RefSeq" id="WP_182896493.1">
    <property type="nucleotide sequence ID" value="NZ_JACGZW010000023.1"/>
</dbReference>
<keyword evidence="2" id="KW-1133">Transmembrane helix</keyword>
<gene>
    <name evidence="3" type="ORF">H4281_42420</name>
</gene>
<organism evidence="3 4">
    <name type="scientific">Amycolatopsis dendrobii</name>
    <dbReference type="NCBI Taxonomy" id="2760662"/>
    <lineage>
        <taxon>Bacteria</taxon>
        <taxon>Bacillati</taxon>
        <taxon>Actinomycetota</taxon>
        <taxon>Actinomycetes</taxon>
        <taxon>Pseudonocardiales</taxon>
        <taxon>Pseudonocardiaceae</taxon>
        <taxon>Amycolatopsis</taxon>
    </lineage>
</organism>
<dbReference type="AlphaFoldDB" id="A0A7W3W6N7"/>
<accession>A0A7W3W6N7</accession>
<evidence type="ECO:0000313" key="4">
    <source>
        <dbReference type="Proteomes" id="UP000526734"/>
    </source>
</evidence>
<feature type="transmembrane region" description="Helical" evidence="2">
    <location>
        <begin position="78"/>
        <end position="97"/>
    </location>
</feature>
<feature type="compositionally biased region" description="Low complexity" evidence="1">
    <location>
        <begin position="143"/>
        <end position="163"/>
    </location>
</feature>
<evidence type="ECO:0000313" key="3">
    <source>
        <dbReference type="EMBL" id="MBB1159841.1"/>
    </source>
</evidence>
<name>A0A7W3W6N7_9PSEU</name>
<evidence type="ECO:0000256" key="1">
    <source>
        <dbReference type="SAM" id="MobiDB-lite"/>
    </source>
</evidence>
<protein>
    <submittedName>
        <fullName evidence="3">Uncharacterized protein</fullName>
    </submittedName>
</protein>
<dbReference type="Proteomes" id="UP000526734">
    <property type="component" value="Unassembled WGS sequence"/>
</dbReference>
<proteinExistence type="predicted"/>
<keyword evidence="2" id="KW-0812">Transmembrane</keyword>
<feature type="transmembrane region" description="Helical" evidence="2">
    <location>
        <begin position="7"/>
        <end position="25"/>
    </location>
</feature>
<feature type="compositionally biased region" description="Pro residues" evidence="1">
    <location>
        <begin position="121"/>
        <end position="136"/>
    </location>
</feature>
<evidence type="ECO:0000256" key="2">
    <source>
        <dbReference type="SAM" id="Phobius"/>
    </source>
</evidence>
<feature type="region of interest" description="Disordered" evidence="1">
    <location>
        <begin position="106"/>
        <end position="182"/>
    </location>
</feature>
<comment type="caution">
    <text evidence="3">The sequence shown here is derived from an EMBL/GenBank/DDBJ whole genome shotgun (WGS) entry which is preliminary data.</text>
</comment>
<keyword evidence="2" id="KW-0472">Membrane</keyword>
<dbReference type="EMBL" id="JACGZW010000023">
    <property type="protein sequence ID" value="MBB1159841.1"/>
    <property type="molecule type" value="Genomic_DNA"/>
</dbReference>
<sequence length="182" mass="19840">MKSVIGWSIGLLLGLGLIAIGAFYTPSGSVRVLCGTEDMSPGTYCETTTYGQKSRQSYEEKLREATDTRNSLTPGSRWVTIGIGAVFAIPCGWRLVIAIRRKAKDGSGPAAQALPDQQPHPGFPPTPEYPQQPGFPPQQEVWQQPGFPPQHGFQQQPGHQPPQAGYRPPQPGHQQPQQPPHQ</sequence>
<keyword evidence="4" id="KW-1185">Reference proteome</keyword>